<keyword evidence="2" id="KW-0238">DNA-binding</keyword>
<dbReference type="RefSeq" id="WP_173748887.1">
    <property type="nucleotide sequence ID" value="NZ_JAAITA010000006.1"/>
</dbReference>
<dbReference type="InterPro" id="IPR011711">
    <property type="entry name" value="GntR_C"/>
</dbReference>
<dbReference type="SUPFAM" id="SSF48008">
    <property type="entry name" value="GntR ligand-binding domain-like"/>
    <property type="match status" value="1"/>
</dbReference>
<dbReference type="PANTHER" id="PTHR43537:SF5">
    <property type="entry name" value="UXU OPERON TRANSCRIPTIONAL REGULATOR"/>
    <property type="match status" value="1"/>
</dbReference>
<protein>
    <submittedName>
        <fullName evidence="6">FadR family transcriptional regulator</fullName>
    </submittedName>
</protein>
<keyword evidence="3" id="KW-0804">Transcription</keyword>
<evidence type="ECO:0000256" key="1">
    <source>
        <dbReference type="ARBA" id="ARBA00023015"/>
    </source>
</evidence>
<evidence type="ECO:0000256" key="2">
    <source>
        <dbReference type="ARBA" id="ARBA00023125"/>
    </source>
</evidence>
<organism evidence="6 7">
    <name type="scientific">Blautia hansenii</name>
    <name type="common">Ruminococcus hansenii</name>
    <dbReference type="NCBI Taxonomy" id="1322"/>
    <lineage>
        <taxon>Bacteria</taxon>
        <taxon>Bacillati</taxon>
        <taxon>Bacillota</taxon>
        <taxon>Clostridia</taxon>
        <taxon>Lachnospirales</taxon>
        <taxon>Lachnospiraceae</taxon>
        <taxon>Blautia</taxon>
    </lineage>
</organism>
<dbReference type="PROSITE" id="PS50949">
    <property type="entry name" value="HTH_GNTR"/>
    <property type="match status" value="1"/>
</dbReference>
<accession>A0ABX2IAA4</accession>
<evidence type="ECO:0000313" key="6">
    <source>
        <dbReference type="EMBL" id="NSJ85857.1"/>
    </source>
</evidence>
<dbReference type="CDD" id="cd07377">
    <property type="entry name" value="WHTH_GntR"/>
    <property type="match status" value="1"/>
</dbReference>
<dbReference type="Gene3D" id="1.20.120.530">
    <property type="entry name" value="GntR ligand-binding domain-like"/>
    <property type="match status" value="1"/>
</dbReference>
<dbReference type="Pfam" id="PF00392">
    <property type="entry name" value="GntR"/>
    <property type="match status" value="1"/>
</dbReference>
<dbReference type="InterPro" id="IPR008920">
    <property type="entry name" value="TF_FadR/GntR_C"/>
</dbReference>
<keyword evidence="4" id="KW-0175">Coiled coil</keyword>
<name>A0ABX2IAA4_BLAHA</name>
<feature type="coiled-coil region" evidence="4">
    <location>
        <begin position="191"/>
        <end position="237"/>
    </location>
</feature>
<dbReference type="EMBL" id="JAAITA010000006">
    <property type="protein sequence ID" value="NSJ85857.1"/>
    <property type="molecule type" value="Genomic_DNA"/>
</dbReference>
<gene>
    <name evidence="6" type="ORF">G5A70_06665</name>
</gene>
<evidence type="ECO:0000313" key="7">
    <source>
        <dbReference type="Proteomes" id="UP000822142"/>
    </source>
</evidence>
<keyword evidence="1" id="KW-0805">Transcription regulation</keyword>
<evidence type="ECO:0000259" key="5">
    <source>
        <dbReference type="PROSITE" id="PS50949"/>
    </source>
</evidence>
<dbReference type="PANTHER" id="PTHR43537">
    <property type="entry name" value="TRANSCRIPTIONAL REGULATOR, GNTR FAMILY"/>
    <property type="match status" value="1"/>
</dbReference>
<evidence type="ECO:0000256" key="4">
    <source>
        <dbReference type="SAM" id="Coils"/>
    </source>
</evidence>
<dbReference type="SMART" id="SM00345">
    <property type="entry name" value="HTH_GNTR"/>
    <property type="match status" value="1"/>
</dbReference>
<dbReference type="SMART" id="SM00895">
    <property type="entry name" value="FCD"/>
    <property type="match status" value="1"/>
</dbReference>
<evidence type="ECO:0000256" key="3">
    <source>
        <dbReference type="ARBA" id="ARBA00023163"/>
    </source>
</evidence>
<proteinExistence type="predicted"/>
<reference evidence="6 7" key="1">
    <citation type="journal article" date="2020" name="Cell Host Microbe">
        <title>Functional and Genomic Variation between Human-Derived Isolates of Lachnospiraceae Reveals Inter- and Intra-Species Diversity.</title>
        <authorList>
            <person name="Sorbara M.T."/>
            <person name="Littmann E.R."/>
            <person name="Fontana E."/>
            <person name="Moody T.U."/>
            <person name="Kohout C.E."/>
            <person name="Gjonbalaj M."/>
            <person name="Eaton V."/>
            <person name="Seok R."/>
            <person name="Leiner I.M."/>
            <person name="Pamer E.G."/>
        </authorList>
    </citation>
    <scope>NUCLEOTIDE SEQUENCE [LARGE SCALE GENOMIC DNA]</scope>
    <source>
        <strain evidence="6 7">MSK.15.26</strain>
    </source>
</reference>
<dbReference type="Gene3D" id="1.10.10.10">
    <property type="entry name" value="Winged helix-like DNA-binding domain superfamily/Winged helix DNA-binding domain"/>
    <property type="match status" value="1"/>
</dbReference>
<dbReference type="SUPFAM" id="SSF46785">
    <property type="entry name" value="Winged helix' DNA-binding domain"/>
    <property type="match status" value="1"/>
</dbReference>
<dbReference type="PRINTS" id="PR00035">
    <property type="entry name" value="HTHGNTR"/>
</dbReference>
<dbReference type="Pfam" id="PF07729">
    <property type="entry name" value="FCD"/>
    <property type="match status" value="1"/>
</dbReference>
<dbReference type="InterPro" id="IPR000524">
    <property type="entry name" value="Tscrpt_reg_HTH_GntR"/>
</dbReference>
<comment type="caution">
    <text evidence="6">The sequence shown here is derived from an EMBL/GenBank/DDBJ whole genome shotgun (WGS) entry which is preliminary data.</text>
</comment>
<dbReference type="InterPro" id="IPR036390">
    <property type="entry name" value="WH_DNA-bd_sf"/>
</dbReference>
<dbReference type="InterPro" id="IPR036388">
    <property type="entry name" value="WH-like_DNA-bd_sf"/>
</dbReference>
<sequence>MFRKIEKENPFEEILDQIIENIKEGTLKKGDALPAERNMAEALGVSRPVVREVLRTLALLGIIKTVRGGASYVSENLENSLIEPLSILLRLNNSSVYHNQQLRSALEVEAARLAARNCTPVDAAELQLILARLDAAEEERVRGDLDRDLHIKIGKMAQSPMLFSVMSASAQLTENIITGIRSYMMQKQHSVSQMDEQHRKLVNAIVEHREEDAEICMKEHMKTIENYILEIDRKKENTQV</sequence>
<dbReference type="Proteomes" id="UP000822142">
    <property type="component" value="Unassembled WGS sequence"/>
</dbReference>
<feature type="domain" description="HTH gntR-type" evidence="5">
    <location>
        <begin position="8"/>
        <end position="76"/>
    </location>
</feature>
<keyword evidence="7" id="KW-1185">Reference proteome</keyword>